<accession>A0ABQ5W263</accession>
<dbReference type="RefSeq" id="WP_284339266.1">
    <property type="nucleotide sequence ID" value="NZ_BSNS01000007.1"/>
</dbReference>
<dbReference type="Pfam" id="PF00034">
    <property type="entry name" value="Cytochrom_C"/>
    <property type="match status" value="1"/>
</dbReference>
<comment type="caution">
    <text evidence="9">The sequence shown here is derived from an EMBL/GenBank/DDBJ whole genome shotgun (WGS) entry which is preliminary data.</text>
</comment>
<evidence type="ECO:0000256" key="3">
    <source>
        <dbReference type="ARBA" id="ARBA00022723"/>
    </source>
</evidence>
<dbReference type="EMBL" id="BSNS01000007">
    <property type="protein sequence ID" value="GLQ53813.1"/>
    <property type="molecule type" value="Genomic_DNA"/>
</dbReference>
<evidence type="ECO:0000256" key="1">
    <source>
        <dbReference type="ARBA" id="ARBA00022448"/>
    </source>
</evidence>
<reference evidence="10" key="1">
    <citation type="journal article" date="2019" name="Int. J. Syst. Evol. Microbiol.">
        <title>The Global Catalogue of Microorganisms (GCM) 10K type strain sequencing project: providing services to taxonomists for standard genome sequencing and annotation.</title>
        <authorList>
            <consortium name="The Broad Institute Genomics Platform"/>
            <consortium name="The Broad Institute Genome Sequencing Center for Infectious Disease"/>
            <person name="Wu L."/>
            <person name="Ma J."/>
        </authorList>
    </citation>
    <scope>NUCLEOTIDE SEQUENCE [LARGE SCALE GENOMIC DNA]</scope>
    <source>
        <strain evidence="10">NBRC 112416</strain>
    </source>
</reference>
<feature type="domain" description="Cytochrome c" evidence="8">
    <location>
        <begin position="22"/>
        <end position="125"/>
    </location>
</feature>
<keyword evidence="4" id="KW-0249">Electron transport</keyword>
<dbReference type="Proteomes" id="UP001156691">
    <property type="component" value="Unassembled WGS sequence"/>
</dbReference>
<evidence type="ECO:0000256" key="5">
    <source>
        <dbReference type="ARBA" id="ARBA00023004"/>
    </source>
</evidence>
<keyword evidence="10" id="KW-1185">Reference proteome</keyword>
<evidence type="ECO:0000256" key="2">
    <source>
        <dbReference type="ARBA" id="ARBA00022617"/>
    </source>
</evidence>
<keyword evidence="2 6" id="KW-0349">Heme</keyword>
<dbReference type="InterPro" id="IPR002327">
    <property type="entry name" value="Cyt_c_1A/1B"/>
</dbReference>
<dbReference type="PROSITE" id="PS51007">
    <property type="entry name" value="CYTC"/>
    <property type="match status" value="1"/>
</dbReference>
<keyword evidence="3 6" id="KW-0479">Metal-binding</keyword>
<gene>
    <name evidence="9" type="primary">cycI</name>
    <name evidence="9" type="ORF">GCM10010862_10720</name>
</gene>
<keyword evidence="5 6" id="KW-0408">Iron</keyword>
<evidence type="ECO:0000313" key="10">
    <source>
        <dbReference type="Proteomes" id="UP001156691"/>
    </source>
</evidence>
<dbReference type="SUPFAM" id="SSF46626">
    <property type="entry name" value="Cytochrome c"/>
    <property type="match status" value="1"/>
</dbReference>
<evidence type="ECO:0000259" key="8">
    <source>
        <dbReference type="PROSITE" id="PS51007"/>
    </source>
</evidence>
<feature type="signal peptide" evidence="7">
    <location>
        <begin position="1"/>
        <end position="20"/>
    </location>
</feature>
<protein>
    <submittedName>
        <fullName evidence="9">Cytochrome c</fullName>
    </submittedName>
</protein>
<proteinExistence type="predicted"/>
<feature type="chain" id="PRO_5046930386" evidence="7">
    <location>
        <begin position="21"/>
        <end position="135"/>
    </location>
</feature>
<evidence type="ECO:0000256" key="7">
    <source>
        <dbReference type="SAM" id="SignalP"/>
    </source>
</evidence>
<evidence type="ECO:0000256" key="4">
    <source>
        <dbReference type="ARBA" id="ARBA00022982"/>
    </source>
</evidence>
<dbReference type="PRINTS" id="PR00604">
    <property type="entry name" value="CYTCHRMECIAB"/>
</dbReference>
<keyword evidence="1" id="KW-0813">Transport</keyword>
<name>A0ABQ5W263_9HYPH</name>
<dbReference type="Gene3D" id="1.10.760.10">
    <property type="entry name" value="Cytochrome c-like domain"/>
    <property type="match status" value="1"/>
</dbReference>
<dbReference type="PANTHER" id="PTHR11961">
    <property type="entry name" value="CYTOCHROME C"/>
    <property type="match status" value="1"/>
</dbReference>
<organism evidence="9 10">
    <name type="scientific">Devosia nitrariae</name>
    <dbReference type="NCBI Taxonomy" id="2071872"/>
    <lineage>
        <taxon>Bacteria</taxon>
        <taxon>Pseudomonadati</taxon>
        <taxon>Pseudomonadota</taxon>
        <taxon>Alphaproteobacteria</taxon>
        <taxon>Hyphomicrobiales</taxon>
        <taxon>Devosiaceae</taxon>
        <taxon>Devosia</taxon>
    </lineage>
</organism>
<dbReference type="InterPro" id="IPR036909">
    <property type="entry name" value="Cyt_c-like_dom_sf"/>
</dbReference>
<keyword evidence="7" id="KW-0732">Signal</keyword>
<evidence type="ECO:0000313" key="9">
    <source>
        <dbReference type="EMBL" id="GLQ53813.1"/>
    </source>
</evidence>
<sequence length="135" mass="13844">MLRIVIAIGTLIVSAGGALAQGDVVLGEQNFADRCAMCHSIGAEAPKNGPDLNNVIGRPAASLEGFKYSDAMVEAGQAGVVWDIETLTNFIAKPRSVVNGSNMAFTGYSDPNDVAAVIAYLATFSDAAGPIGPTD</sequence>
<dbReference type="InterPro" id="IPR009056">
    <property type="entry name" value="Cyt_c-like_dom"/>
</dbReference>
<evidence type="ECO:0000256" key="6">
    <source>
        <dbReference type="PROSITE-ProRule" id="PRU00433"/>
    </source>
</evidence>